<evidence type="ECO:0000313" key="2">
    <source>
        <dbReference type="Proteomes" id="UP000298663"/>
    </source>
</evidence>
<organism evidence="1 2">
    <name type="scientific">Steinernema carpocapsae</name>
    <name type="common">Entomopathogenic nematode</name>
    <dbReference type="NCBI Taxonomy" id="34508"/>
    <lineage>
        <taxon>Eukaryota</taxon>
        <taxon>Metazoa</taxon>
        <taxon>Ecdysozoa</taxon>
        <taxon>Nematoda</taxon>
        <taxon>Chromadorea</taxon>
        <taxon>Rhabditida</taxon>
        <taxon>Tylenchina</taxon>
        <taxon>Panagrolaimomorpha</taxon>
        <taxon>Strongyloidoidea</taxon>
        <taxon>Steinernematidae</taxon>
        <taxon>Steinernema</taxon>
    </lineage>
</organism>
<dbReference type="Pfam" id="PF02030">
    <property type="entry name" value="Lipoprotein_8"/>
    <property type="match status" value="1"/>
</dbReference>
<gene>
    <name evidence="1" type="ORF">L596_013122</name>
</gene>
<protein>
    <submittedName>
        <fullName evidence="1">Uncharacterized protein</fullName>
    </submittedName>
</protein>
<keyword evidence="2" id="KW-1185">Reference proteome</keyword>
<sequence length="153" mass="17441">MFRNNPRYVLPVVNTTTNLMLACTFCEEMMEVKSYSYSAGDININRAREFANQLTVELANAYKKQQDEYFPKHLKAYLDDYAKSTVNSIWNLDDAAKKICDYIKAKYSILKSNEYRNDNFVCIGYGNPGSVLQTAGTTIGPNTTIAKRRTRCS</sequence>
<dbReference type="PROSITE" id="PS51257">
    <property type="entry name" value="PROKAR_LIPOPROTEIN"/>
    <property type="match status" value="1"/>
</dbReference>
<evidence type="ECO:0000313" key="1">
    <source>
        <dbReference type="EMBL" id="TKR88955.1"/>
    </source>
</evidence>
<reference evidence="1 2" key="2">
    <citation type="journal article" date="2019" name="G3 (Bethesda)">
        <title>Hybrid Assembly of the Genome of the Entomopathogenic Nematode Steinernema carpocapsae Identifies the X-Chromosome.</title>
        <authorList>
            <person name="Serra L."/>
            <person name="Macchietto M."/>
            <person name="Macias-Munoz A."/>
            <person name="McGill C.J."/>
            <person name="Rodriguez I.M."/>
            <person name="Rodriguez B."/>
            <person name="Murad R."/>
            <person name="Mortazavi A."/>
        </authorList>
    </citation>
    <scope>NUCLEOTIDE SEQUENCE [LARGE SCALE GENOMIC DNA]</scope>
    <source>
        <strain evidence="1 2">ALL</strain>
    </source>
</reference>
<reference evidence="1 2" key="1">
    <citation type="journal article" date="2015" name="Genome Biol.">
        <title>Comparative genomics of Steinernema reveals deeply conserved gene regulatory networks.</title>
        <authorList>
            <person name="Dillman A.R."/>
            <person name="Macchietto M."/>
            <person name="Porter C.F."/>
            <person name="Rogers A."/>
            <person name="Williams B."/>
            <person name="Antoshechkin I."/>
            <person name="Lee M.M."/>
            <person name="Goodwin Z."/>
            <person name="Lu X."/>
            <person name="Lewis E.E."/>
            <person name="Goodrich-Blair H."/>
            <person name="Stock S.P."/>
            <person name="Adams B.J."/>
            <person name="Sternberg P.W."/>
            <person name="Mortazavi A."/>
        </authorList>
    </citation>
    <scope>NUCLEOTIDE SEQUENCE [LARGE SCALE GENOMIC DNA]</scope>
    <source>
        <strain evidence="1 2">ALL</strain>
    </source>
</reference>
<dbReference type="Proteomes" id="UP000298663">
    <property type="component" value="Unassembled WGS sequence"/>
</dbReference>
<dbReference type="AlphaFoldDB" id="A0A4V6A501"/>
<name>A0A4V6A501_STECR</name>
<accession>A0A4V6A501</accession>
<proteinExistence type="predicted"/>
<comment type="caution">
    <text evidence="1">The sequence shown here is derived from an EMBL/GenBank/DDBJ whole genome shotgun (WGS) entry which is preliminary data.</text>
</comment>
<dbReference type="EMBL" id="AZBU02000003">
    <property type="protein sequence ID" value="TKR88955.1"/>
    <property type="molecule type" value="Genomic_DNA"/>
</dbReference>